<evidence type="ECO:0000313" key="11">
    <source>
        <dbReference type="EMBL" id="ACC97943.1"/>
    </source>
</evidence>
<dbReference type="HOGENOM" id="CLU_014132_2_1_0"/>
<evidence type="ECO:0000256" key="5">
    <source>
        <dbReference type="ARBA" id="ARBA00022676"/>
    </source>
</evidence>
<dbReference type="CAZy" id="GH77">
    <property type="family name" value="Glycoside Hydrolase Family 77"/>
</dbReference>
<comment type="similarity">
    <text evidence="2 10">Belongs to the disproportionating enzyme family.</text>
</comment>
<evidence type="ECO:0000256" key="1">
    <source>
        <dbReference type="ARBA" id="ARBA00000439"/>
    </source>
</evidence>
<evidence type="ECO:0000256" key="7">
    <source>
        <dbReference type="ARBA" id="ARBA00023277"/>
    </source>
</evidence>
<gene>
    <name evidence="11" type="ordered locus">Emin_0386</name>
</gene>
<evidence type="ECO:0000256" key="4">
    <source>
        <dbReference type="ARBA" id="ARBA00020295"/>
    </source>
</evidence>
<protein>
    <recommendedName>
        <fullName evidence="4 10">4-alpha-glucanotransferase</fullName>
        <ecNumber evidence="3 10">2.4.1.25</ecNumber>
    </recommendedName>
    <alternativeName>
        <fullName evidence="8 10">Amylomaltase</fullName>
    </alternativeName>
    <alternativeName>
        <fullName evidence="9 10">Disproportionating enzyme</fullName>
    </alternativeName>
</protein>
<dbReference type="PANTHER" id="PTHR32438">
    <property type="entry name" value="4-ALPHA-GLUCANOTRANSFERASE DPE1, CHLOROPLASTIC/AMYLOPLASTIC"/>
    <property type="match status" value="1"/>
</dbReference>
<comment type="catalytic activity">
    <reaction evidence="1 10">
        <text>Transfers a segment of a (1-&gt;4)-alpha-D-glucan to a new position in an acceptor, which may be glucose or a (1-&gt;4)-alpha-D-glucan.</text>
        <dbReference type="EC" id="2.4.1.25"/>
    </reaction>
</comment>
<dbReference type="STRING" id="445932.Emin_0386"/>
<dbReference type="KEGG" id="emi:Emin_0386"/>
<evidence type="ECO:0000256" key="6">
    <source>
        <dbReference type="ARBA" id="ARBA00022679"/>
    </source>
</evidence>
<keyword evidence="7 10" id="KW-0119">Carbohydrate metabolism</keyword>
<dbReference type="InterPro" id="IPR003385">
    <property type="entry name" value="Glyco_hydro_77"/>
</dbReference>
<evidence type="ECO:0000256" key="3">
    <source>
        <dbReference type="ARBA" id="ARBA00012560"/>
    </source>
</evidence>
<dbReference type="Gene3D" id="3.20.20.80">
    <property type="entry name" value="Glycosidases"/>
    <property type="match status" value="1"/>
</dbReference>
<keyword evidence="6 10" id="KW-0808">Transferase</keyword>
<dbReference type="Pfam" id="PF02446">
    <property type="entry name" value="Glyco_hydro_77"/>
    <property type="match status" value="1"/>
</dbReference>
<dbReference type="RefSeq" id="WP_012414558.1">
    <property type="nucleotide sequence ID" value="NC_010644.1"/>
</dbReference>
<dbReference type="GO" id="GO:0004134">
    <property type="term" value="F:4-alpha-glucanotransferase activity"/>
    <property type="evidence" value="ECO:0007669"/>
    <property type="project" value="UniProtKB-EC"/>
</dbReference>
<evidence type="ECO:0000256" key="10">
    <source>
        <dbReference type="RuleBase" id="RU361207"/>
    </source>
</evidence>
<dbReference type="PANTHER" id="PTHR32438:SF5">
    <property type="entry name" value="4-ALPHA-GLUCANOTRANSFERASE DPE1, CHLOROPLASTIC_AMYLOPLASTIC"/>
    <property type="match status" value="1"/>
</dbReference>
<dbReference type="EC" id="2.4.1.25" evidence="3 10"/>
<evidence type="ECO:0000256" key="9">
    <source>
        <dbReference type="ARBA" id="ARBA00031501"/>
    </source>
</evidence>
<evidence type="ECO:0000256" key="2">
    <source>
        <dbReference type="ARBA" id="ARBA00005684"/>
    </source>
</evidence>
<dbReference type="InterPro" id="IPR017853">
    <property type="entry name" value="GH"/>
</dbReference>
<evidence type="ECO:0000313" key="12">
    <source>
        <dbReference type="Proteomes" id="UP000001029"/>
    </source>
</evidence>
<proteinExistence type="inferred from homology"/>
<dbReference type="OrthoDB" id="9811841at2"/>
<dbReference type="GO" id="GO:0005975">
    <property type="term" value="P:carbohydrate metabolic process"/>
    <property type="evidence" value="ECO:0007669"/>
    <property type="project" value="InterPro"/>
</dbReference>
<dbReference type="NCBIfam" id="NF011081">
    <property type="entry name" value="PRK14508.1-4"/>
    <property type="match status" value="1"/>
</dbReference>
<accession>B2KBC1</accession>
<dbReference type="Proteomes" id="UP000001029">
    <property type="component" value="Chromosome"/>
</dbReference>
<dbReference type="SUPFAM" id="SSF51445">
    <property type="entry name" value="(Trans)glycosidases"/>
    <property type="match status" value="1"/>
</dbReference>
<sequence>MEPVLNKRSVGIVMPLFAMRSVADWGVGDFASMKNWINYLASTKTSVLQILPINEMAPQHSCPYNAMTSFAIDPVYICVEEVQDIINSPEAQSFIKTIRPVVDIWQKSERVHYVTIRDAKLKALWNGFGYFLTNEWLKDSDRAKEFKTFLAQHAHWLDNYALFRALKDYFKWQSWTLWPEEFQNADKNALAGFEKDYFKQVLFFKYLQWIAEEQIKQVTSLAASKQMYIFGDIPFGINLDSADVWAERDNFNTAVEVGAPPDQFSTEGQHWGMPGYNWLHMQATGYEYWKRKVGRACELFDIFRLDHFVGFFRTYIYKSQEDRGEFDWLGEDAQAKRGYDFLVAIQEASRGKQSVGEDLGVIPDYVRRIMADLNIPGYKIMRWEQDSGYYRDPAKYPYISIAAVSTHDTETLKGWWESIPLADRADVWEMISGVKTDGIIPFTQEIQEQILRRLMNSGSSIVMLSIQDIVGIADRINTPGTVSNQNWTFRFDAMPENIENIYPAQIQAYKKLITECNR</sequence>
<name>B2KBC1_ELUMP</name>
<keyword evidence="5 10" id="KW-0328">Glycosyltransferase</keyword>
<dbReference type="EMBL" id="CP001055">
    <property type="protein sequence ID" value="ACC97943.1"/>
    <property type="molecule type" value="Genomic_DNA"/>
</dbReference>
<reference evidence="11 12" key="1">
    <citation type="journal article" date="2009" name="Appl. Environ. Microbiol.">
        <title>Genomic analysis of 'Elusimicrobium minutum,' the first cultivated representative of the phylum 'Elusimicrobia' (formerly termite group 1).</title>
        <authorList>
            <person name="Herlemann D.P.R."/>
            <person name="Geissinger O."/>
            <person name="Ikeda-Ohtsubo W."/>
            <person name="Kunin V."/>
            <person name="Sun H."/>
            <person name="Lapidus A."/>
            <person name="Hugenholtz P."/>
            <person name="Brune A."/>
        </authorList>
    </citation>
    <scope>NUCLEOTIDE SEQUENCE [LARGE SCALE GENOMIC DNA]</scope>
    <source>
        <strain evidence="11 12">Pei191</strain>
    </source>
</reference>
<dbReference type="NCBIfam" id="TIGR00217">
    <property type="entry name" value="malQ"/>
    <property type="match status" value="1"/>
</dbReference>
<evidence type="ECO:0000256" key="8">
    <source>
        <dbReference type="ARBA" id="ARBA00031423"/>
    </source>
</evidence>
<dbReference type="AlphaFoldDB" id="B2KBC1"/>
<keyword evidence="12" id="KW-1185">Reference proteome</keyword>
<organism evidence="11 12">
    <name type="scientific">Elusimicrobium minutum (strain Pei191)</name>
    <dbReference type="NCBI Taxonomy" id="445932"/>
    <lineage>
        <taxon>Bacteria</taxon>
        <taxon>Pseudomonadati</taxon>
        <taxon>Elusimicrobiota</taxon>
        <taxon>Elusimicrobia</taxon>
        <taxon>Elusimicrobiales</taxon>
        <taxon>Elusimicrobiaceae</taxon>
        <taxon>Elusimicrobium</taxon>
    </lineage>
</organism>